<accession>A0A165DFD0</accession>
<dbReference type="AlphaFoldDB" id="A0A165DFD0"/>
<proteinExistence type="predicted"/>
<keyword evidence="2" id="KW-1185">Reference proteome</keyword>
<reference evidence="1 2" key="1">
    <citation type="journal article" date="2016" name="Mol. Biol. Evol.">
        <title>Comparative Genomics of Early-Diverging Mushroom-Forming Fungi Provides Insights into the Origins of Lignocellulose Decay Capabilities.</title>
        <authorList>
            <person name="Nagy L.G."/>
            <person name="Riley R."/>
            <person name="Tritt A."/>
            <person name="Adam C."/>
            <person name="Daum C."/>
            <person name="Floudas D."/>
            <person name="Sun H."/>
            <person name="Yadav J.S."/>
            <person name="Pangilinan J."/>
            <person name="Larsson K.H."/>
            <person name="Matsuura K."/>
            <person name="Barry K."/>
            <person name="Labutti K."/>
            <person name="Kuo R."/>
            <person name="Ohm R.A."/>
            <person name="Bhattacharya S.S."/>
            <person name="Shirouzu T."/>
            <person name="Yoshinaga Y."/>
            <person name="Martin F.M."/>
            <person name="Grigoriev I.V."/>
            <person name="Hibbett D.S."/>
        </authorList>
    </citation>
    <scope>NUCLEOTIDE SEQUENCE [LARGE SCALE GENOMIC DNA]</scope>
    <source>
        <strain evidence="1 2">93-53</strain>
    </source>
</reference>
<evidence type="ECO:0000313" key="2">
    <source>
        <dbReference type="Proteomes" id="UP000076871"/>
    </source>
</evidence>
<dbReference type="RefSeq" id="XP_040762513.1">
    <property type="nucleotide sequence ID" value="XM_040907141.1"/>
</dbReference>
<protein>
    <submittedName>
        <fullName evidence="1">Uncharacterized protein</fullName>
    </submittedName>
</protein>
<organism evidence="1 2">
    <name type="scientific">Laetiporus sulphureus 93-53</name>
    <dbReference type="NCBI Taxonomy" id="1314785"/>
    <lineage>
        <taxon>Eukaryota</taxon>
        <taxon>Fungi</taxon>
        <taxon>Dikarya</taxon>
        <taxon>Basidiomycota</taxon>
        <taxon>Agaricomycotina</taxon>
        <taxon>Agaricomycetes</taxon>
        <taxon>Polyporales</taxon>
        <taxon>Laetiporus</taxon>
    </lineage>
</organism>
<evidence type="ECO:0000313" key="1">
    <source>
        <dbReference type="EMBL" id="KZT04773.1"/>
    </source>
</evidence>
<gene>
    <name evidence="1" type="ORF">LAESUDRAFT_715327</name>
</gene>
<dbReference type="GeneID" id="63824170"/>
<dbReference type="InParanoid" id="A0A165DFD0"/>
<sequence length="181" mass="20547">MAKQWAHAAKAARPDEFMTLSALNVDQEFPTVDLYGQWNVSQNRKNEYDVRMFQAEWVSQVVIIHKDGSCARVTTFKRHTTVMKTTVTRRLRGKKKRYQNDDGRFTMERFGLQDIFTAGANLMSLPKGQSPALNERARLMSFHWGSSESVSITLVSSFIHVAMQCVSLHGTASSLDLNMDV</sequence>
<dbReference type="Proteomes" id="UP000076871">
    <property type="component" value="Unassembled WGS sequence"/>
</dbReference>
<name>A0A165DFD0_9APHY</name>
<dbReference type="EMBL" id="KV427634">
    <property type="protein sequence ID" value="KZT04773.1"/>
    <property type="molecule type" value="Genomic_DNA"/>
</dbReference>